<evidence type="ECO:0000256" key="9">
    <source>
        <dbReference type="ARBA" id="ARBA00022989"/>
    </source>
</evidence>
<evidence type="ECO:0000256" key="10">
    <source>
        <dbReference type="ARBA" id="ARBA00023065"/>
    </source>
</evidence>
<evidence type="ECO:0000256" key="8">
    <source>
        <dbReference type="ARBA" id="ARBA00022692"/>
    </source>
</evidence>
<keyword evidence="6" id="KW-1003">Cell membrane</keyword>
<comment type="function">
    <text evidence="1">Efflux system for nickel and cobalt.</text>
</comment>
<dbReference type="GO" id="GO:0015099">
    <property type="term" value="F:nickel cation transmembrane transporter activity"/>
    <property type="evidence" value="ECO:0007669"/>
    <property type="project" value="UniProtKB-UniRule"/>
</dbReference>
<feature type="transmembrane region" description="Helical" evidence="14">
    <location>
        <begin position="153"/>
        <end position="170"/>
    </location>
</feature>
<dbReference type="PANTHER" id="PTHR40659">
    <property type="entry name" value="NICKEL/COBALT EFFLUX SYSTEM RCNA"/>
    <property type="match status" value="1"/>
</dbReference>
<evidence type="ECO:0000313" key="15">
    <source>
        <dbReference type="EMBL" id="RWR02974.1"/>
    </source>
</evidence>
<keyword evidence="16" id="KW-1185">Reference proteome</keyword>
<dbReference type="GO" id="GO:0005886">
    <property type="term" value="C:plasma membrane"/>
    <property type="evidence" value="ECO:0007669"/>
    <property type="project" value="UniProtKB-SubCell"/>
</dbReference>
<dbReference type="AlphaFoldDB" id="A0A443IFV8"/>
<dbReference type="InterPro" id="IPR011541">
    <property type="entry name" value="Ni/Co_transpt_high_affinity"/>
</dbReference>
<dbReference type="InterPro" id="IPR051224">
    <property type="entry name" value="NiCoT_RcnA"/>
</dbReference>
<evidence type="ECO:0000256" key="11">
    <source>
        <dbReference type="ARBA" id="ARBA00023112"/>
    </source>
</evidence>
<evidence type="ECO:0000313" key="16">
    <source>
        <dbReference type="Proteomes" id="UP000288794"/>
    </source>
</evidence>
<evidence type="ECO:0000256" key="7">
    <source>
        <dbReference type="ARBA" id="ARBA00022596"/>
    </source>
</evidence>
<dbReference type="GO" id="GO:0046583">
    <property type="term" value="F:monoatomic cation efflux transmembrane transporter activity"/>
    <property type="evidence" value="ECO:0007669"/>
    <property type="project" value="TreeGrafter"/>
</dbReference>
<dbReference type="EMBL" id="JMEE01000006">
    <property type="protein sequence ID" value="RWR02974.1"/>
    <property type="molecule type" value="Genomic_DNA"/>
</dbReference>
<keyword evidence="8 14" id="KW-0812">Transmembrane</keyword>
<feature type="transmembrane region" description="Helical" evidence="14">
    <location>
        <begin position="248"/>
        <end position="277"/>
    </location>
</feature>
<keyword evidence="10" id="KW-0406">Ion transport</keyword>
<name>A0A443IFV8_9GAMM</name>
<evidence type="ECO:0000256" key="1">
    <source>
        <dbReference type="ARBA" id="ARBA00002510"/>
    </source>
</evidence>
<gene>
    <name evidence="15" type="ORF">ED28_05370</name>
</gene>
<dbReference type="GO" id="GO:0010045">
    <property type="term" value="P:response to nickel cation"/>
    <property type="evidence" value="ECO:0007669"/>
    <property type="project" value="TreeGrafter"/>
</dbReference>
<keyword evidence="9 14" id="KW-1133">Transmembrane helix</keyword>
<protein>
    <recommendedName>
        <fullName evidence="14">Nickel/cobalt efflux system</fullName>
    </recommendedName>
</protein>
<dbReference type="PANTHER" id="PTHR40659:SF1">
    <property type="entry name" value="NICKEL_COBALT EFFLUX SYSTEM RCNA"/>
    <property type="match status" value="1"/>
</dbReference>
<dbReference type="GO" id="GO:0032025">
    <property type="term" value="P:response to cobalt ion"/>
    <property type="evidence" value="ECO:0007669"/>
    <property type="project" value="TreeGrafter"/>
</dbReference>
<sequence>MPVNALITKRSPLRRHALMLLLLLLLAGGGVILLWLLWPQLLLQSVIWQKTLNQQMTALLVQVEVNPHRAGLVLLGFSLVYGVLHAVGPGHGKVVIATFLATHPTRLKTSLKLTLAAAVVQGATAIMLVSVMLVIFRLSSRQLHLSSYWLEKGSYLLVVGLGLWLSWRALKGLRNTLRLPVAPTVLRIYHIGHHHHARCGCGHRHVPDAHVLSTAISWKTKALVVLSMGMRPCSGAIMLLLFSKVIGVYVWGVLSAVVMAFGTAFTVSVMAMLVQSFRALAIRLSQRGQAPWLWQRVALQSLALLGGVLLVLAGSLLWFGTRLALSNGIRPF</sequence>
<dbReference type="Pfam" id="PF03824">
    <property type="entry name" value="NicO"/>
    <property type="match status" value="1"/>
</dbReference>
<keyword evidence="13" id="KW-0170">Cobalt</keyword>
<comment type="subcellular location">
    <subcellularLocation>
        <location evidence="2 14">Cell membrane</location>
        <topology evidence="2 14">Multi-pass membrane protein</topology>
    </subcellularLocation>
</comment>
<evidence type="ECO:0000256" key="5">
    <source>
        <dbReference type="ARBA" id="ARBA00022448"/>
    </source>
</evidence>
<dbReference type="Proteomes" id="UP000288794">
    <property type="component" value="Unassembled WGS sequence"/>
</dbReference>
<keyword evidence="12 14" id="KW-0472">Membrane</keyword>
<dbReference type="GO" id="GO:0006824">
    <property type="term" value="P:cobalt ion transport"/>
    <property type="evidence" value="ECO:0007669"/>
    <property type="project" value="UniProtKB-KW"/>
</dbReference>
<keyword evidence="5 14" id="KW-0813">Transport</keyword>
<feature type="transmembrane region" description="Helical" evidence="14">
    <location>
        <begin position="113"/>
        <end position="138"/>
    </location>
</feature>
<evidence type="ECO:0000256" key="6">
    <source>
        <dbReference type="ARBA" id="ARBA00022475"/>
    </source>
</evidence>
<evidence type="ECO:0000256" key="4">
    <source>
        <dbReference type="ARBA" id="ARBA00022426"/>
    </source>
</evidence>
<evidence type="ECO:0000256" key="12">
    <source>
        <dbReference type="ARBA" id="ARBA00023136"/>
    </source>
</evidence>
<evidence type="ECO:0000256" key="14">
    <source>
        <dbReference type="RuleBase" id="RU362101"/>
    </source>
</evidence>
<keyword evidence="4" id="KW-0171">Cobalt transport</keyword>
<comment type="caution">
    <text evidence="15">The sequence shown here is derived from an EMBL/GenBank/DDBJ whole genome shotgun (WGS) entry which is preliminary data.</text>
</comment>
<accession>A0A443IFV8</accession>
<feature type="transmembrane region" description="Helical" evidence="14">
    <location>
        <begin position="17"/>
        <end position="38"/>
    </location>
</feature>
<evidence type="ECO:0000256" key="2">
    <source>
        <dbReference type="ARBA" id="ARBA00004651"/>
    </source>
</evidence>
<keyword evidence="7" id="KW-0533">Nickel</keyword>
<reference evidence="15 16" key="1">
    <citation type="submission" date="2014-04" db="EMBL/GenBank/DDBJ databases">
        <title>Draft genome sequence of Pantoea beijingensis strain LMG 27579, an emerging pathogen to Pleurotus eryngii with potential industrial application.</title>
        <authorList>
            <person name="Xu F."/>
            <person name="Liu Y."/>
            <person name="Wang S."/>
            <person name="Yin Y."/>
            <person name="Ma Y."/>
            <person name="Zhao S."/>
            <person name="Rong C."/>
        </authorList>
    </citation>
    <scope>NUCLEOTIDE SEQUENCE [LARGE SCALE GENOMIC DNA]</scope>
    <source>
        <strain evidence="15 16">LMG 27579</strain>
    </source>
</reference>
<feature type="transmembrane region" description="Helical" evidence="14">
    <location>
        <begin position="297"/>
        <end position="319"/>
    </location>
</feature>
<evidence type="ECO:0000256" key="13">
    <source>
        <dbReference type="ARBA" id="ARBA00023285"/>
    </source>
</evidence>
<organism evidence="15 16">
    <name type="scientific">[Pantoea] beijingensis</name>
    <dbReference type="NCBI Taxonomy" id="1324864"/>
    <lineage>
        <taxon>Bacteria</taxon>
        <taxon>Pseudomonadati</taxon>
        <taxon>Pseudomonadota</taxon>
        <taxon>Gammaproteobacteria</taxon>
        <taxon>Enterobacterales</taxon>
        <taxon>Erwiniaceae</taxon>
        <taxon>Erwinia</taxon>
    </lineage>
</organism>
<feature type="transmembrane region" description="Helical" evidence="14">
    <location>
        <begin position="79"/>
        <end position="101"/>
    </location>
</feature>
<keyword evidence="11" id="KW-0921">Nickel transport</keyword>
<proteinExistence type="inferred from homology"/>
<comment type="similarity">
    <text evidence="3">Belongs to the NiCoT transporter (TC 2.A.52) family. RcnA subfamily.</text>
</comment>
<evidence type="ECO:0000256" key="3">
    <source>
        <dbReference type="ARBA" id="ARBA00010428"/>
    </source>
</evidence>
<dbReference type="RefSeq" id="WP_128175953.1">
    <property type="nucleotide sequence ID" value="NZ_CP071409.1"/>
</dbReference>